<dbReference type="GO" id="GO:0006430">
    <property type="term" value="P:lysyl-tRNA aminoacylation"/>
    <property type="evidence" value="ECO:0007669"/>
    <property type="project" value="TreeGrafter"/>
</dbReference>
<dbReference type="AlphaFoldDB" id="A0A7J8AFX8"/>
<dbReference type="GO" id="GO:0005739">
    <property type="term" value="C:mitochondrion"/>
    <property type="evidence" value="ECO:0007669"/>
    <property type="project" value="TreeGrafter"/>
</dbReference>
<dbReference type="GO" id="GO:0003877">
    <property type="term" value="F:ATP:ADP adenylyltransferase activity"/>
    <property type="evidence" value="ECO:0007669"/>
    <property type="project" value="TreeGrafter"/>
</dbReference>
<reference evidence="5 6" key="1">
    <citation type="journal article" date="2020" name="Nature">
        <title>Six reference-quality genomes reveal evolution of bat adaptations.</title>
        <authorList>
            <person name="Jebb D."/>
            <person name="Huang Z."/>
            <person name="Pippel M."/>
            <person name="Hughes G.M."/>
            <person name="Lavrichenko K."/>
            <person name="Devanna P."/>
            <person name="Winkler S."/>
            <person name="Jermiin L.S."/>
            <person name="Skirmuntt E.C."/>
            <person name="Katzourakis A."/>
            <person name="Burkitt-Gray L."/>
            <person name="Ray D.A."/>
            <person name="Sullivan K.A.M."/>
            <person name="Roscito J.G."/>
            <person name="Kirilenko B.M."/>
            <person name="Davalos L.M."/>
            <person name="Corthals A.P."/>
            <person name="Power M.L."/>
            <person name="Jones G."/>
            <person name="Ransome R.D."/>
            <person name="Dechmann D.K.N."/>
            <person name="Locatelli A.G."/>
            <person name="Puechmaille S.J."/>
            <person name="Fedrigo O."/>
            <person name="Jarvis E.D."/>
            <person name="Hiller M."/>
            <person name="Vernes S.C."/>
            <person name="Myers E.W."/>
            <person name="Teeling E.C."/>
        </authorList>
    </citation>
    <scope>NUCLEOTIDE SEQUENCE [LARGE SCALE GENOMIC DNA]</scope>
    <source>
        <strain evidence="5">MRhiFer1</strain>
        <tissue evidence="5">Lung</tissue>
    </source>
</reference>
<dbReference type="Gene3D" id="3.30.930.10">
    <property type="entry name" value="Bira Bifunctional Protein, Domain 2"/>
    <property type="match status" value="1"/>
</dbReference>
<dbReference type="GO" id="GO:0000049">
    <property type="term" value="F:tRNA binding"/>
    <property type="evidence" value="ECO:0007669"/>
    <property type="project" value="TreeGrafter"/>
</dbReference>
<evidence type="ECO:0000313" key="6">
    <source>
        <dbReference type="Proteomes" id="UP000585614"/>
    </source>
</evidence>
<dbReference type="Proteomes" id="UP000585614">
    <property type="component" value="Unassembled WGS sequence"/>
</dbReference>
<keyword evidence="2" id="KW-0547">Nucleotide-binding</keyword>
<evidence type="ECO:0000313" key="5">
    <source>
        <dbReference type="EMBL" id="KAF6384950.1"/>
    </source>
</evidence>
<proteinExistence type="predicted"/>
<dbReference type="GO" id="GO:0004824">
    <property type="term" value="F:lysine-tRNA ligase activity"/>
    <property type="evidence" value="ECO:0007669"/>
    <property type="project" value="TreeGrafter"/>
</dbReference>
<evidence type="ECO:0000256" key="1">
    <source>
        <dbReference type="ARBA" id="ARBA00022598"/>
    </source>
</evidence>
<sequence>MNIIPGGAVAKPFITYSNELNMRISPELYHKMLVIAGIDQHGEELEEVLGVKLQETNLFKTQKETRKILHDICVAKVVESLPLRDTDSLLDKLIGEFLEVTYFNPTFTCNHSQIMSPLAKWHLSKVGLSELLELFVMKKEIYNANTELNHPIWQWRLFKEQAKVKATGDDGTMFIDENFCTALEYGMLPTAGWDTDNEQVTMFLTDSKNIQEVLLFPAIKLEDIKENIATADALESTTAGTSV</sequence>
<dbReference type="GO" id="GO:0015966">
    <property type="term" value="P:diadenosine tetraphosphate biosynthetic process"/>
    <property type="evidence" value="ECO:0007669"/>
    <property type="project" value="TreeGrafter"/>
</dbReference>
<feature type="domain" description="Aminoacyl-tRNA synthetase class II (D/K/N)" evidence="4">
    <location>
        <begin position="85"/>
        <end position="218"/>
    </location>
</feature>
<dbReference type="GO" id="GO:0043032">
    <property type="term" value="P:positive regulation of macrophage activation"/>
    <property type="evidence" value="ECO:0007669"/>
    <property type="project" value="TreeGrafter"/>
</dbReference>
<dbReference type="InterPro" id="IPR004364">
    <property type="entry name" value="Aa-tRNA-synt_II"/>
</dbReference>
<dbReference type="GO" id="GO:0017101">
    <property type="term" value="C:aminoacyl-tRNA synthetase multienzyme complex"/>
    <property type="evidence" value="ECO:0007669"/>
    <property type="project" value="TreeGrafter"/>
</dbReference>
<evidence type="ECO:0000259" key="4">
    <source>
        <dbReference type="Pfam" id="PF00152"/>
    </source>
</evidence>
<organism evidence="5 6">
    <name type="scientific">Rhinolophus ferrumequinum</name>
    <name type="common">Greater horseshoe bat</name>
    <dbReference type="NCBI Taxonomy" id="59479"/>
    <lineage>
        <taxon>Eukaryota</taxon>
        <taxon>Metazoa</taxon>
        <taxon>Chordata</taxon>
        <taxon>Craniata</taxon>
        <taxon>Vertebrata</taxon>
        <taxon>Euteleostomi</taxon>
        <taxon>Mammalia</taxon>
        <taxon>Eutheria</taxon>
        <taxon>Laurasiatheria</taxon>
        <taxon>Chiroptera</taxon>
        <taxon>Yinpterochiroptera</taxon>
        <taxon>Rhinolophoidea</taxon>
        <taxon>Rhinolophidae</taxon>
        <taxon>Rhinolophinae</taxon>
        <taxon>Rhinolophus</taxon>
    </lineage>
</organism>
<dbReference type="InterPro" id="IPR045864">
    <property type="entry name" value="aa-tRNA-synth_II/BPL/LPL"/>
</dbReference>
<keyword evidence="1" id="KW-0436">Ligase</keyword>
<gene>
    <name evidence="5" type="ORF">mRhiFer1_008811</name>
</gene>
<accession>A0A7J8AFX8</accession>
<protein>
    <recommendedName>
        <fullName evidence="4">Aminoacyl-tRNA synthetase class II (D/K/N) domain-containing protein</fullName>
    </recommendedName>
</protein>
<evidence type="ECO:0000256" key="2">
    <source>
        <dbReference type="ARBA" id="ARBA00022741"/>
    </source>
</evidence>
<dbReference type="PANTHER" id="PTHR42918:SF9">
    <property type="entry name" value="LYSINE--TRNA LIGASE"/>
    <property type="match status" value="1"/>
</dbReference>
<dbReference type="EMBL" id="JACAGC010000002">
    <property type="protein sequence ID" value="KAF6384950.1"/>
    <property type="molecule type" value="Genomic_DNA"/>
</dbReference>
<dbReference type="SUPFAM" id="SSF55681">
    <property type="entry name" value="Class II aaRS and biotin synthetases"/>
    <property type="match status" value="1"/>
</dbReference>
<dbReference type="PANTHER" id="PTHR42918">
    <property type="entry name" value="LYSYL-TRNA SYNTHETASE"/>
    <property type="match status" value="1"/>
</dbReference>
<name>A0A7J8AFX8_RHIFE</name>
<comment type="caution">
    <text evidence="5">The sequence shown here is derived from an EMBL/GenBank/DDBJ whole genome shotgun (WGS) entry which is preliminary data.</text>
</comment>
<dbReference type="GO" id="GO:0005634">
    <property type="term" value="C:nucleus"/>
    <property type="evidence" value="ECO:0007669"/>
    <property type="project" value="TreeGrafter"/>
</dbReference>
<dbReference type="GO" id="GO:0002276">
    <property type="term" value="P:basophil activation involved in immune response"/>
    <property type="evidence" value="ECO:0007669"/>
    <property type="project" value="TreeGrafter"/>
</dbReference>
<dbReference type="Pfam" id="PF00152">
    <property type="entry name" value="tRNA-synt_2"/>
    <property type="match status" value="1"/>
</dbReference>
<evidence type="ECO:0000256" key="3">
    <source>
        <dbReference type="ARBA" id="ARBA00022840"/>
    </source>
</evidence>
<dbReference type="GO" id="GO:0005829">
    <property type="term" value="C:cytosol"/>
    <property type="evidence" value="ECO:0007669"/>
    <property type="project" value="TreeGrafter"/>
</dbReference>
<keyword evidence="3" id="KW-0067">ATP-binding</keyword>
<dbReference type="GO" id="GO:0005524">
    <property type="term" value="F:ATP binding"/>
    <property type="evidence" value="ECO:0007669"/>
    <property type="project" value="InterPro"/>
</dbReference>
<dbReference type="GO" id="GO:0005615">
    <property type="term" value="C:extracellular space"/>
    <property type="evidence" value="ECO:0007669"/>
    <property type="project" value="TreeGrafter"/>
</dbReference>